<comment type="caution">
    <text evidence="1">The sequence shown here is derived from an EMBL/GenBank/DDBJ whole genome shotgun (WGS) entry which is preliminary data.</text>
</comment>
<accession>A0A1G1W6G7</accession>
<gene>
    <name evidence="1" type="ORF">A2172_03750</name>
</gene>
<evidence type="ECO:0000313" key="1">
    <source>
        <dbReference type="EMBL" id="OGY23292.1"/>
    </source>
</evidence>
<reference evidence="1 2" key="1">
    <citation type="journal article" date="2016" name="Nat. Commun.">
        <title>Thousands of microbial genomes shed light on interconnected biogeochemical processes in an aquifer system.</title>
        <authorList>
            <person name="Anantharaman K."/>
            <person name="Brown C.T."/>
            <person name="Hug L.A."/>
            <person name="Sharon I."/>
            <person name="Castelle C.J."/>
            <person name="Probst A.J."/>
            <person name="Thomas B.C."/>
            <person name="Singh A."/>
            <person name="Wilkins M.J."/>
            <person name="Karaoz U."/>
            <person name="Brodie E.L."/>
            <person name="Williams K.H."/>
            <person name="Hubbard S.S."/>
            <person name="Banfield J.F."/>
        </authorList>
    </citation>
    <scope>NUCLEOTIDE SEQUENCE [LARGE SCALE GENOMIC DNA]</scope>
</reference>
<sequence>MTKPKLQLMNFQSQGFEKTWTATIEKLPIFCKSCEDELWDHVFWCNKNEEFYCDKCSLIHDHILNKLTSRFIKINEYRIKLERIN</sequence>
<dbReference type="STRING" id="1802593.A2172_03750"/>
<evidence type="ECO:0000313" key="2">
    <source>
        <dbReference type="Proteomes" id="UP000176631"/>
    </source>
</evidence>
<dbReference type="Proteomes" id="UP000176631">
    <property type="component" value="Unassembled WGS sequence"/>
</dbReference>
<name>A0A1G1W6G7_9BACT</name>
<dbReference type="AlphaFoldDB" id="A0A1G1W6G7"/>
<organism evidence="1 2">
    <name type="scientific">Candidatus Woykebacteria bacterium RBG_13_40_15</name>
    <dbReference type="NCBI Taxonomy" id="1802593"/>
    <lineage>
        <taxon>Bacteria</taxon>
        <taxon>Candidatus Woykeibacteriota</taxon>
    </lineage>
</organism>
<dbReference type="EMBL" id="MHCP01000027">
    <property type="protein sequence ID" value="OGY23292.1"/>
    <property type="molecule type" value="Genomic_DNA"/>
</dbReference>
<protein>
    <submittedName>
        <fullName evidence="1">Uncharacterized protein</fullName>
    </submittedName>
</protein>
<proteinExistence type="predicted"/>